<dbReference type="Pfam" id="PF00583">
    <property type="entry name" value="Acetyltransf_1"/>
    <property type="match status" value="1"/>
</dbReference>
<dbReference type="Gene3D" id="3.40.630.80">
    <property type="match status" value="1"/>
</dbReference>
<reference evidence="2 3" key="1">
    <citation type="submission" date="2021-01" db="EMBL/GenBank/DDBJ databases">
        <title>Genome public.</title>
        <authorList>
            <person name="Liu C."/>
            <person name="Sun Q."/>
        </authorList>
    </citation>
    <scope>NUCLEOTIDE SEQUENCE [LARGE SCALE GENOMIC DNA]</scope>
    <source>
        <strain evidence="2 3">YIM B02515</strain>
    </source>
</reference>
<protein>
    <submittedName>
        <fullName evidence="2">GNAT family N-acetyltransferase</fullName>
    </submittedName>
</protein>
<dbReference type="InterPro" id="IPR000182">
    <property type="entry name" value="GNAT_dom"/>
</dbReference>
<dbReference type="Gene3D" id="3.40.630.30">
    <property type="match status" value="1"/>
</dbReference>
<proteinExistence type="predicted"/>
<dbReference type="PROSITE" id="PS51186">
    <property type="entry name" value="GNAT"/>
    <property type="match status" value="1"/>
</dbReference>
<evidence type="ECO:0000259" key="1">
    <source>
        <dbReference type="PROSITE" id="PS51186"/>
    </source>
</evidence>
<dbReference type="InterPro" id="IPR016181">
    <property type="entry name" value="Acyl_CoA_acyltransferase"/>
</dbReference>
<organism evidence="2 3">
    <name type="scientific">Clostridium rhizosphaerae</name>
    <dbReference type="NCBI Taxonomy" id="2803861"/>
    <lineage>
        <taxon>Bacteria</taxon>
        <taxon>Bacillati</taxon>
        <taxon>Bacillota</taxon>
        <taxon>Clostridia</taxon>
        <taxon>Eubacteriales</taxon>
        <taxon>Clostridiaceae</taxon>
        <taxon>Clostridium</taxon>
    </lineage>
</organism>
<accession>A0ABS1T4B8</accession>
<evidence type="ECO:0000313" key="3">
    <source>
        <dbReference type="Proteomes" id="UP000632377"/>
    </source>
</evidence>
<feature type="domain" description="N-acetyltransferase" evidence="1">
    <location>
        <begin position="132"/>
        <end position="262"/>
    </location>
</feature>
<dbReference type="EMBL" id="JAESWC010000001">
    <property type="protein sequence ID" value="MBL4934165.1"/>
    <property type="molecule type" value="Genomic_DNA"/>
</dbReference>
<comment type="caution">
    <text evidence="2">The sequence shown here is derived from an EMBL/GenBank/DDBJ whole genome shotgun (WGS) entry which is preliminary data.</text>
</comment>
<sequence length="262" mass="30269">MYKYVKSNIEENKESFSSYLSSLSGIYDEFLEEHILNSEIYSIYVDDVYCGYFGIFNKTLLTQFFITKGFLRHGQKIFVDIIKSYGIKNAFVPTCDELVLTLALDNHLKVNLQAYFFKESGETVKPPKYAREFLKKATLEDIDEIKEITGDFIDKHEERINEGQLYILREDGEFLGLGIIVDNRIIKGCACTGMFTNEKYRQKGIGRSIIMNLMDICREKGLKPLAGCWYYNHNSKRTLESSGYISTTRLLRIDFTEDAGEV</sequence>
<dbReference type="SUPFAM" id="SSF55729">
    <property type="entry name" value="Acyl-CoA N-acyltransferases (Nat)"/>
    <property type="match status" value="1"/>
</dbReference>
<dbReference type="Pfam" id="PF18015">
    <property type="entry name" value="Acetyltransf_19"/>
    <property type="match status" value="1"/>
</dbReference>
<dbReference type="RefSeq" id="WP_202746819.1">
    <property type="nucleotide sequence ID" value="NZ_JAESWC010000001.1"/>
</dbReference>
<dbReference type="Proteomes" id="UP000632377">
    <property type="component" value="Unassembled WGS sequence"/>
</dbReference>
<dbReference type="InterPro" id="IPR040579">
    <property type="entry name" value="Acetyltransf_19"/>
</dbReference>
<gene>
    <name evidence="2" type="ORF">JK636_00170</name>
</gene>
<dbReference type="CDD" id="cd04301">
    <property type="entry name" value="NAT_SF"/>
    <property type="match status" value="1"/>
</dbReference>
<keyword evidence="3" id="KW-1185">Reference proteome</keyword>
<evidence type="ECO:0000313" key="2">
    <source>
        <dbReference type="EMBL" id="MBL4934165.1"/>
    </source>
</evidence>
<name>A0ABS1T4B8_9CLOT</name>